<dbReference type="AlphaFoldDB" id="A0A834BUL0"/>
<organism evidence="2 3">
    <name type="scientific">Oryzias melastigma</name>
    <name type="common">Marine medaka</name>
    <dbReference type="NCBI Taxonomy" id="30732"/>
    <lineage>
        <taxon>Eukaryota</taxon>
        <taxon>Metazoa</taxon>
        <taxon>Chordata</taxon>
        <taxon>Craniata</taxon>
        <taxon>Vertebrata</taxon>
        <taxon>Euteleostomi</taxon>
        <taxon>Actinopterygii</taxon>
        <taxon>Neopterygii</taxon>
        <taxon>Teleostei</taxon>
        <taxon>Neoteleostei</taxon>
        <taxon>Acanthomorphata</taxon>
        <taxon>Ovalentaria</taxon>
        <taxon>Atherinomorphae</taxon>
        <taxon>Beloniformes</taxon>
        <taxon>Adrianichthyidae</taxon>
        <taxon>Oryziinae</taxon>
        <taxon>Oryzias</taxon>
    </lineage>
</organism>
<proteinExistence type="predicted"/>
<evidence type="ECO:0000313" key="2">
    <source>
        <dbReference type="EMBL" id="KAF6717625.1"/>
    </source>
</evidence>
<feature type="region of interest" description="Disordered" evidence="1">
    <location>
        <begin position="1"/>
        <end position="49"/>
    </location>
</feature>
<reference evidence="2" key="1">
    <citation type="journal article" name="BMC Genomics">
        <title>Long-read sequencing and de novo genome assembly of marine medaka (Oryzias melastigma).</title>
        <authorList>
            <person name="Liang P."/>
            <person name="Saqib H.S.A."/>
            <person name="Ni X."/>
            <person name="Shen Y."/>
        </authorList>
    </citation>
    <scope>NUCLEOTIDE SEQUENCE</scope>
    <source>
        <strain evidence="2">Bigg-433</strain>
    </source>
</reference>
<feature type="compositionally biased region" description="Polar residues" evidence="1">
    <location>
        <begin position="1"/>
        <end position="11"/>
    </location>
</feature>
<accession>A0A834BUL0</accession>
<dbReference type="Proteomes" id="UP000646548">
    <property type="component" value="Unassembled WGS sequence"/>
</dbReference>
<evidence type="ECO:0000313" key="3">
    <source>
        <dbReference type="Proteomes" id="UP000646548"/>
    </source>
</evidence>
<dbReference type="EMBL" id="WKFB01000821">
    <property type="protein sequence ID" value="KAF6717625.1"/>
    <property type="molecule type" value="Genomic_DNA"/>
</dbReference>
<protein>
    <submittedName>
        <fullName evidence="2">Uncharacterized protein</fullName>
    </submittedName>
</protein>
<evidence type="ECO:0000256" key="1">
    <source>
        <dbReference type="SAM" id="MobiDB-lite"/>
    </source>
</evidence>
<name>A0A834BUL0_ORYME</name>
<comment type="caution">
    <text evidence="2">The sequence shown here is derived from an EMBL/GenBank/DDBJ whole genome shotgun (WGS) entry which is preliminary data.</text>
</comment>
<gene>
    <name evidence="2" type="ORF">FQA47_018305</name>
</gene>
<sequence>MSTFGPQTLEKSVQARPPSPSGPPLLSTRVLSPDRSNVDRTSTHVATQTEQSFPQRNYRFWGDDLFGWERNKWEKGRYQAQRDVSYVSEDNITRWITHRQYTARRFRGFDARRDHDPDDTVISAPVTVILLCWSYGERGDQLMMKTLLQNTLATISCPTASTTWTTLPGAETGIPWTYN</sequence>